<feature type="compositionally biased region" description="Low complexity" evidence="1">
    <location>
        <begin position="100"/>
        <end position="109"/>
    </location>
</feature>
<gene>
    <name evidence="2" type="ORF">EVAR_65804_1</name>
</gene>
<dbReference type="EMBL" id="BGZK01002080">
    <property type="protein sequence ID" value="GBP90395.1"/>
    <property type="molecule type" value="Genomic_DNA"/>
</dbReference>
<evidence type="ECO:0000313" key="3">
    <source>
        <dbReference type="Proteomes" id="UP000299102"/>
    </source>
</evidence>
<protein>
    <submittedName>
        <fullName evidence="2">Uncharacterized protein</fullName>
    </submittedName>
</protein>
<feature type="compositionally biased region" description="Basic and acidic residues" evidence="1">
    <location>
        <begin position="1"/>
        <end position="14"/>
    </location>
</feature>
<evidence type="ECO:0000313" key="2">
    <source>
        <dbReference type="EMBL" id="GBP90395.1"/>
    </source>
</evidence>
<organism evidence="2 3">
    <name type="scientific">Eumeta variegata</name>
    <name type="common">Bagworm moth</name>
    <name type="synonym">Eumeta japonica</name>
    <dbReference type="NCBI Taxonomy" id="151549"/>
    <lineage>
        <taxon>Eukaryota</taxon>
        <taxon>Metazoa</taxon>
        <taxon>Ecdysozoa</taxon>
        <taxon>Arthropoda</taxon>
        <taxon>Hexapoda</taxon>
        <taxon>Insecta</taxon>
        <taxon>Pterygota</taxon>
        <taxon>Neoptera</taxon>
        <taxon>Endopterygota</taxon>
        <taxon>Lepidoptera</taxon>
        <taxon>Glossata</taxon>
        <taxon>Ditrysia</taxon>
        <taxon>Tineoidea</taxon>
        <taxon>Psychidae</taxon>
        <taxon>Oiketicinae</taxon>
        <taxon>Eumeta</taxon>
    </lineage>
</organism>
<feature type="region of interest" description="Disordered" evidence="1">
    <location>
        <begin position="49"/>
        <end position="120"/>
    </location>
</feature>
<comment type="caution">
    <text evidence="2">The sequence shown here is derived from an EMBL/GenBank/DDBJ whole genome shotgun (WGS) entry which is preliminary data.</text>
</comment>
<reference evidence="2 3" key="1">
    <citation type="journal article" date="2019" name="Commun. Biol.">
        <title>The bagworm genome reveals a unique fibroin gene that provides high tensile strength.</title>
        <authorList>
            <person name="Kono N."/>
            <person name="Nakamura H."/>
            <person name="Ohtoshi R."/>
            <person name="Tomita M."/>
            <person name="Numata K."/>
            <person name="Arakawa K."/>
        </authorList>
    </citation>
    <scope>NUCLEOTIDE SEQUENCE [LARGE SCALE GENOMIC DNA]</scope>
</reference>
<sequence length="120" mass="13439">MSPKINDLHSESRPPRPAAAMREYRKRDSLITERILFLRLCSVIEVFNETAGTENGGRGKRARSDSGVLPEVSVIHRIDNQSPGRSRRRRASRRAHLEAPRAGPGPRAARCARRSAQSPF</sequence>
<feature type="region of interest" description="Disordered" evidence="1">
    <location>
        <begin position="1"/>
        <end position="25"/>
    </location>
</feature>
<keyword evidence="3" id="KW-1185">Reference proteome</keyword>
<proteinExistence type="predicted"/>
<feature type="compositionally biased region" description="Basic residues" evidence="1">
    <location>
        <begin position="85"/>
        <end position="94"/>
    </location>
</feature>
<name>A0A4C1ZUP9_EUMVA</name>
<evidence type="ECO:0000256" key="1">
    <source>
        <dbReference type="SAM" id="MobiDB-lite"/>
    </source>
</evidence>
<accession>A0A4C1ZUP9</accession>
<dbReference type="Proteomes" id="UP000299102">
    <property type="component" value="Unassembled WGS sequence"/>
</dbReference>
<dbReference type="AlphaFoldDB" id="A0A4C1ZUP9"/>